<keyword evidence="11" id="KW-0503">Monooxygenase</keyword>
<comment type="caution">
    <text evidence="14">The sequence shown here is derived from an EMBL/GenBank/DDBJ whole genome shotgun (WGS) entry which is preliminary data.</text>
</comment>
<dbReference type="InterPro" id="IPR001128">
    <property type="entry name" value="Cyt_P450"/>
</dbReference>
<dbReference type="AlphaFoldDB" id="A0A8H6SF26"/>
<comment type="similarity">
    <text evidence="4">Belongs to the cytochrome P450 family.</text>
</comment>
<evidence type="ECO:0000256" key="9">
    <source>
        <dbReference type="ARBA" id="ARBA00023002"/>
    </source>
</evidence>
<dbReference type="EMBL" id="JACAZF010000008">
    <property type="protein sequence ID" value="KAF7297536.1"/>
    <property type="molecule type" value="Genomic_DNA"/>
</dbReference>
<evidence type="ECO:0000256" key="10">
    <source>
        <dbReference type="ARBA" id="ARBA00023004"/>
    </source>
</evidence>
<evidence type="ECO:0000313" key="14">
    <source>
        <dbReference type="EMBL" id="KAF7297536.1"/>
    </source>
</evidence>
<keyword evidence="15" id="KW-1185">Reference proteome</keyword>
<dbReference type="OrthoDB" id="1470350at2759"/>
<evidence type="ECO:0000256" key="4">
    <source>
        <dbReference type="ARBA" id="ARBA00010617"/>
    </source>
</evidence>
<evidence type="ECO:0000256" key="8">
    <source>
        <dbReference type="ARBA" id="ARBA00022989"/>
    </source>
</evidence>
<evidence type="ECO:0000256" key="13">
    <source>
        <dbReference type="PIRSR" id="PIRSR602403-1"/>
    </source>
</evidence>
<reference evidence="14" key="1">
    <citation type="submission" date="2020-05" db="EMBL/GenBank/DDBJ databases">
        <title>Mycena genomes resolve the evolution of fungal bioluminescence.</title>
        <authorList>
            <person name="Tsai I.J."/>
        </authorList>
    </citation>
    <scope>NUCLEOTIDE SEQUENCE</scope>
    <source>
        <strain evidence="14">171206Taipei</strain>
    </source>
</reference>
<evidence type="ECO:0000256" key="3">
    <source>
        <dbReference type="ARBA" id="ARBA00004721"/>
    </source>
</evidence>
<dbReference type="GeneID" id="59348999"/>
<dbReference type="PANTHER" id="PTHR24305:SF166">
    <property type="entry name" value="CYTOCHROME P450 12A4, MITOCHONDRIAL-RELATED"/>
    <property type="match status" value="1"/>
</dbReference>
<evidence type="ECO:0000256" key="2">
    <source>
        <dbReference type="ARBA" id="ARBA00004370"/>
    </source>
</evidence>
<keyword evidence="6" id="KW-0812">Transmembrane</keyword>
<dbReference type="GO" id="GO:0016020">
    <property type="term" value="C:membrane"/>
    <property type="evidence" value="ECO:0007669"/>
    <property type="project" value="UniProtKB-SubCell"/>
</dbReference>
<dbReference type="PRINTS" id="PR00385">
    <property type="entry name" value="P450"/>
</dbReference>
<keyword evidence="9" id="KW-0560">Oxidoreductase</keyword>
<dbReference type="Gene3D" id="1.10.630.10">
    <property type="entry name" value="Cytochrome P450"/>
    <property type="match status" value="1"/>
</dbReference>
<dbReference type="CDD" id="cd11069">
    <property type="entry name" value="CYP_FUM15-like"/>
    <property type="match status" value="1"/>
</dbReference>
<evidence type="ECO:0000256" key="12">
    <source>
        <dbReference type="ARBA" id="ARBA00023136"/>
    </source>
</evidence>
<organism evidence="14 15">
    <name type="scientific">Mycena indigotica</name>
    <dbReference type="NCBI Taxonomy" id="2126181"/>
    <lineage>
        <taxon>Eukaryota</taxon>
        <taxon>Fungi</taxon>
        <taxon>Dikarya</taxon>
        <taxon>Basidiomycota</taxon>
        <taxon>Agaricomycotina</taxon>
        <taxon>Agaricomycetes</taxon>
        <taxon>Agaricomycetidae</taxon>
        <taxon>Agaricales</taxon>
        <taxon>Marasmiineae</taxon>
        <taxon>Mycenaceae</taxon>
        <taxon>Mycena</taxon>
    </lineage>
</organism>
<keyword evidence="8" id="KW-1133">Transmembrane helix</keyword>
<dbReference type="Pfam" id="PF00067">
    <property type="entry name" value="p450"/>
    <property type="match status" value="1"/>
</dbReference>
<dbReference type="Proteomes" id="UP000636479">
    <property type="component" value="Unassembled WGS sequence"/>
</dbReference>
<accession>A0A8H6SF26</accession>
<dbReference type="InterPro" id="IPR050121">
    <property type="entry name" value="Cytochrome_P450_monoxygenase"/>
</dbReference>
<gene>
    <name evidence="14" type="ORF">MIND_00987800</name>
</gene>
<dbReference type="InterPro" id="IPR002403">
    <property type="entry name" value="Cyt_P450_E_grp-IV"/>
</dbReference>
<keyword evidence="5 13" id="KW-0349">Heme</keyword>
<protein>
    <recommendedName>
        <fullName evidence="16">Cytochrome P450</fullName>
    </recommendedName>
</protein>
<dbReference type="InterPro" id="IPR036396">
    <property type="entry name" value="Cyt_P450_sf"/>
</dbReference>
<evidence type="ECO:0000256" key="7">
    <source>
        <dbReference type="ARBA" id="ARBA00022723"/>
    </source>
</evidence>
<evidence type="ECO:0000256" key="11">
    <source>
        <dbReference type="ARBA" id="ARBA00023033"/>
    </source>
</evidence>
<evidence type="ECO:0000256" key="6">
    <source>
        <dbReference type="ARBA" id="ARBA00022692"/>
    </source>
</evidence>
<dbReference type="GO" id="GO:0016705">
    <property type="term" value="F:oxidoreductase activity, acting on paired donors, with incorporation or reduction of molecular oxygen"/>
    <property type="evidence" value="ECO:0007669"/>
    <property type="project" value="InterPro"/>
</dbReference>
<comment type="cofactor">
    <cofactor evidence="1 13">
        <name>heme</name>
        <dbReference type="ChEBI" id="CHEBI:30413"/>
    </cofactor>
</comment>
<comment type="subcellular location">
    <subcellularLocation>
        <location evidence="2">Membrane</location>
    </subcellularLocation>
</comment>
<keyword evidence="12" id="KW-0472">Membrane</keyword>
<dbReference type="RefSeq" id="XP_037217895.1">
    <property type="nucleotide sequence ID" value="XM_037366483.1"/>
</dbReference>
<dbReference type="SUPFAM" id="SSF48264">
    <property type="entry name" value="Cytochrome P450"/>
    <property type="match status" value="1"/>
</dbReference>
<evidence type="ECO:0000256" key="1">
    <source>
        <dbReference type="ARBA" id="ARBA00001971"/>
    </source>
</evidence>
<sequence length="546" mass="60735">MLFQILVPISITLAVYVVLHAAHLAYRTLSSPLRNLLSGPPMTSVIFGNFMEMADNLSRPSAWRKEYGPTFMYHGLFGVPELHTSDLKALNHMMAHPQIYQRADTERDMSRRLMGEGILYAETDQHRRHRRVLNPAFGVAQIKLMTEIFIEKALHLRDVWAREIERQSSDEGEHGTIEVLSGLRKVTLDIIGRAGFGYEFNALEGKTNELNQALTDLFHSPQANFYGAIRLIQSFIPILKLVPLPGTRVLHIARTRMDDIGSHIVEDSKAALIADKTIPDDKGNMLKGRRDLLSVLLKANMSDGLPESQKLADDEVLSQIPAFFLAGHETTSAATSWALHALSVNKAVQDRLREELLSVGTDNPTLDELNALPLLEKVIRETMRLHAPVTHILRKSMIDDILPLSKPIVDHTGKEHWSLPIAKGQMLHLPLWAVNTSTETWGEDALEFKPDRWDHIPEAASAVPGVWANLFTFFAGPHNCIGFRFSLAELKAILFTLLRAFEFSPAVPEGEIGPLVAGVLQHPGLLTNKEQGSGLPLVLTPVKSAA</sequence>
<keyword evidence="10 13" id="KW-0408">Iron</keyword>
<comment type="pathway">
    <text evidence="3">Secondary metabolite biosynthesis; terpenoid biosynthesis.</text>
</comment>
<evidence type="ECO:0000256" key="5">
    <source>
        <dbReference type="ARBA" id="ARBA00022617"/>
    </source>
</evidence>
<proteinExistence type="inferred from homology"/>
<evidence type="ECO:0008006" key="16">
    <source>
        <dbReference type="Google" id="ProtNLM"/>
    </source>
</evidence>
<dbReference type="GO" id="GO:0005506">
    <property type="term" value="F:iron ion binding"/>
    <property type="evidence" value="ECO:0007669"/>
    <property type="project" value="InterPro"/>
</dbReference>
<dbReference type="PRINTS" id="PR00465">
    <property type="entry name" value="EP450IV"/>
</dbReference>
<dbReference type="PANTHER" id="PTHR24305">
    <property type="entry name" value="CYTOCHROME P450"/>
    <property type="match status" value="1"/>
</dbReference>
<keyword evidence="7 13" id="KW-0479">Metal-binding</keyword>
<feature type="binding site" description="axial binding residue" evidence="13">
    <location>
        <position position="480"/>
    </location>
    <ligand>
        <name>heme</name>
        <dbReference type="ChEBI" id="CHEBI:30413"/>
    </ligand>
    <ligandPart>
        <name>Fe</name>
        <dbReference type="ChEBI" id="CHEBI:18248"/>
    </ligandPart>
</feature>
<evidence type="ECO:0000313" key="15">
    <source>
        <dbReference type="Proteomes" id="UP000636479"/>
    </source>
</evidence>
<dbReference type="GO" id="GO:0020037">
    <property type="term" value="F:heme binding"/>
    <property type="evidence" value="ECO:0007669"/>
    <property type="project" value="InterPro"/>
</dbReference>
<dbReference type="GO" id="GO:0004497">
    <property type="term" value="F:monooxygenase activity"/>
    <property type="evidence" value="ECO:0007669"/>
    <property type="project" value="UniProtKB-KW"/>
</dbReference>
<name>A0A8H6SF26_9AGAR</name>